<protein>
    <submittedName>
        <fullName evidence="1">Uncharacterized protein</fullName>
    </submittedName>
</protein>
<gene>
    <name evidence="1" type="ORF">FC752_19080</name>
</gene>
<proteinExistence type="predicted"/>
<reference evidence="1 2" key="1">
    <citation type="submission" date="2019-04" db="EMBL/GenBank/DDBJ databases">
        <title>Lysinibacillus genome sequencing.</title>
        <authorList>
            <person name="Dunlap C."/>
        </authorList>
    </citation>
    <scope>NUCLEOTIDE SEQUENCE [LARGE SCALE GENOMIC DNA]</scope>
    <source>
        <strain evidence="1 2">NBRC 109424</strain>
    </source>
</reference>
<evidence type="ECO:0000313" key="2">
    <source>
        <dbReference type="Proteomes" id="UP000308539"/>
    </source>
</evidence>
<comment type="caution">
    <text evidence="1">The sequence shown here is derived from an EMBL/GenBank/DDBJ whole genome shotgun (WGS) entry which is preliminary data.</text>
</comment>
<dbReference type="RefSeq" id="WP_025219630.1">
    <property type="nucleotide sequence ID" value="NZ_CP006837.1"/>
</dbReference>
<sequence length="254" mass="29663">MKKLFIVLLTVFVFAVVNPIKSEAKVMYDGAEVVKEQTGKMTFKKDIKVYKKNPNGTFDSLVVKRNKFFRTYDIEKYDGKIFYQMGQYRVQATDLVVFKEVPIEIRSSFYKSPIYIVSTRDGINASKNYGHFIRNQETWFIDFKNTKNGQLLKYCNSEYEKDESCYEYPGTDLKIVEKIWTDSGVRYEVIKDAEGKGVPLKESKTERMMKKGSTVFSRFYLEINGYIYVADDLEGRLDDAVWLQKNLLKPVKAE</sequence>
<keyword evidence="2" id="KW-1185">Reference proteome</keyword>
<name>A0ABY2T7I8_9BACI</name>
<evidence type="ECO:0000313" key="1">
    <source>
        <dbReference type="EMBL" id="TKI52686.1"/>
    </source>
</evidence>
<dbReference type="EMBL" id="SZPV01000040">
    <property type="protein sequence ID" value="TKI52686.1"/>
    <property type="molecule type" value="Genomic_DNA"/>
</dbReference>
<accession>A0ABY2T7I8</accession>
<dbReference type="Proteomes" id="UP000308539">
    <property type="component" value="Unassembled WGS sequence"/>
</dbReference>
<organism evidence="1 2">
    <name type="scientific">Lysinibacillus varians</name>
    <dbReference type="NCBI Taxonomy" id="1145276"/>
    <lineage>
        <taxon>Bacteria</taxon>
        <taxon>Bacillati</taxon>
        <taxon>Bacillota</taxon>
        <taxon>Bacilli</taxon>
        <taxon>Bacillales</taxon>
        <taxon>Bacillaceae</taxon>
        <taxon>Lysinibacillus</taxon>
    </lineage>
</organism>